<dbReference type="Pfam" id="PF02996">
    <property type="entry name" value="Prefoldin"/>
    <property type="match status" value="1"/>
</dbReference>
<evidence type="ECO:0008006" key="6">
    <source>
        <dbReference type="Google" id="ProtNLM"/>
    </source>
</evidence>
<dbReference type="Proteomes" id="UP000027195">
    <property type="component" value="Unassembled WGS sequence"/>
</dbReference>
<dbReference type="NCBIfam" id="TIGR00293">
    <property type="entry name" value="prefoldin subunit alpha"/>
    <property type="match status" value="1"/>
</dbReference>
<dbReference type="AlphaFoldDB" id="A0A067MZU8"/>
<feature type="coiled-coil region" evidence="3">
    <location>
        <begin position="95"/>
        <end position="122"/>
    </location>
</feature>
<dbReference type="FunCoup" id="A0A067MZU8">
    <property type="interactions" value="634"/>
</dbReference>
<reference evidence="5" key="1">
    <citation type="journal article" date="2014" name="Proc. Natl. Acad. Sci. U.S.A.">
        <title>Extensive sampling of basidiomycete genomes demonstrates inadequacy of the white-rot/brown-rot paradigm for wood decay fungi.</title>
        <authorList>
            <person name="Riley R."/>
            <person name="Salamov A.A."/>
            <person name="Brown D.W."/>
            <person name="Nagy L.G."/>
            <person name="Floudas D."/>
            <person name="Held B.W."/>
            <person name="Levasseur A."/>
            <person name="Lombard V."/>
            <person name="Morin E."/>
            <person name="Otillar R."/>
            <person name="Lindquist E.A."/>
            <person name="Sun H."/>
            <person name="LaButti K.M."/>
            <person name="Schmutz J."/>
            <person name="Jabbour D."/>
            <person name="Luo H."/>
            <person name="Baker S.E."/>
            <person name="Pisabarro A.G."/>
            <person name="Walton J.D."/>
            <person name="Blanchette R.A."/>
            <person name="Henrissat B."/>
            <person name="Martin F."/>
            <person name="Cullen D."/>
            <person name="Hibbett D.S."/>
            <person name="Grigoriev I.V."/>
        </authorList>
    </citation>
    <scope>NUCLEOTIDE SEQUENCE [LARGE SCALE GENOMIC DNA]</scope>
    <source>
        <strain evidence="5">FD-172 SS1</strain>
    </source>
</reference>
<evidence type="ECO:0000313" key="5">
    <source>
        <dbReference type="Proteomes" id="UP000027195"/>
    </source>
</evidence>
<dbReference type="GO" id="GO:0016272">
    <property type="term" value="C:prefoldin complex"/>
    <property type="evidence" value="ECO:0007669"/>
    <property type="project" value="InterPro"/>
</dbReference>
<organism evidence="4 5">
    <name type="scientific">Botryobasidium botryosum (strain FD-172 SS1)</name>
    <dbReference type="NCBI Taxonomy" id="930990"/>
    <lineage>
        <taxon>Eukaryota</taxon>
        <taxon>Fungi</taxon>
        <taxon>Dikarya</taxon>
        <taxon>Basidiomycota</taxon>
        <taxon>Agaricomycotina</taxon>
        <taxon>Agaricomycetes</taxon>
        <taxon>Cantharellales</taxon>
        <taxon>Botryobasidiaceae</taxon>
        <taxon>Botryobasidium</taxon>
    </lineage>
</organism>
<dbReference type="OrthoDB" id="10267474at2759"/>
<keyword evidence="3" id="KW-0175">Coiled coil</keyword>
<evidence type="ECO:0000256" key="1">
    <source>
        <dbReference type="ARBA" id="ARBA00010048"/>
    </source>
</evidence>
<dbReference type="GO" id="GO:0005737">
    <property type="term" value="C:cytoplasm"/>
    <property type="evidence" value="ECO:0007669"/>
    <property type="project" value="TreeGrafter"/>
</dbReference>
<dbReference type="InterPro" id="IPR009053">
    <property type="entry name" value="Prefoldin"/>
</dbReference>
<proteinExistence type="inferred from homology"/>
<dbReference type="PANTHER" id="PTHR12674:SF2">
    <property type="entry name" value="PREFOLDIN SUBUNIT 5"/>
    <property type="match status" value="1"/>
</dbReference>
<dbReference type="FunFam" id="1.10.287.370:FF:000004">
    <property type="entry name" value="Probable prefoldin subunit 5"/>
    <property type="match status" value="1"/>
</dbReference>
<keyword evidence="5" id="KW-1185">Reference proteome</keyword>
<accession>A0A067MZU8</accession>
<dbReference type="STRING" id="930990.A0A067MZU8"/>
<protein>
    <recommendedName>
        <fullName evidence="6">Prefoldin alpha subunit</fullName>
    </recommendedName>
</protein>
<dbReference type="HOGENOM" id="CLU_091867_0_2_1"/>
<evidence type="ECO:0000313" key="4">
    <source>
        <dbReference type="EMBL" id="KDQ17402.1"/>
    </source>
</evidence>
<dbReference type="GO" id="GO:1990115">
    <property type="term" value="P:RNA polymerase III assembly"/>
    <property type="evidence" value="ECO:0007669"/>
    <property type="project" value="TreeGrafter"/>
</dbReference>
<dbReference type="GO" id="GO:0006457">
    <property type="term" value="P:protein folding"/>
    <property type="evidence" value="ECO:0007669"/>
    <property type="project" value="InterPro"/>
</dbReference>
<name>A0A067MZU8_BOTB1</name>
<gene>
    <name evidence="4" type="ORF">BOTBODRAFT_30205</name>
</gene>
<comment type="similarity">
    <text evidence="1">Belongs to the prefoldin subunit alpha family.</text>
</comment>
<dbReference type="EMBL" id="KL198024">
    <property type="protein sequence ID" value="KDQ17402.1"/>
    <property type="molecule type" value="Genomic_DNA"/>
</dbReference>
<dbReference type="PANTHER" id="PTHR12674">
    <property type="entry name" value="PREFOLDIN SUBUNIT 5"/>
    <property type="match status" value="1"/>
</dbReference>
<dbReference type="GO" id="GO:1990113">
    <property type="term" value="P:RNA polymerase I assembly"/>
    <property type="evidence" value="ECO:0007669"/>
    <property type="project" value="TreeGrafter"/>
</dbReference>
<dbReference type="CDD" id="cd23157">
    <property type="entry name" value="Prefoldin_5"/>
    <property type="match status" value="1"/>
</dbReference>
<keyword evidence="2" id="KW-0143">Chaperone</keyword>
<dbReference type="InterPro" id="IPR004127">
    <property type="entry name" value="Prefoldin_subunit_alpha"/>
</dbReference>
<evidence type="ECO:0000256" key="3">
    <source>
        <dbReference type="SAM" id="Coils"/>
    </source>
</evidence>
<sequence length="147" mass="16660">MSVDVADLNVTQLLDVKRQLDEELTHLTNSFTQLKQAQGKFKACVENIGDINKERTILVPLSNSLYVPGRLSDPDNVIVDVGTGYYVKKSRPEAKKHYQSKVDFVQKNLDTLQETITKKQDNMNYLLSLLQSKMVQQQQQQQSGTSS</sequence>
<dbReference type="InterPro" id="IPR011599">
    <property type="entry name" value="PFD_alpha_archaea"/>
</dbReference>
<dbReference type="GO" id="GO:0051082">
    <property type="term" value="F:unfolded protein binding"/>
    <property type="evidence" value="ECO:0007669"/>
    <property type="project" value="InterPro"/>
</dbReference>
<dbReference type="GO" id="GO:1990114">
    <property type="term" value="P:RNA polymerase II core complex assembly"/>
    <property type="evidence" value="ECO:0007669"/>
    <property type="project" value="TreeGrafter"/>
</dbReference>
<dbReference type="InParanoid" id="A0A067MZU8"/>
<evidence type="ECO:0000256" key="2">
    <source>
        <dbReference type="ARBA" id="ARBA00023186"/>
    </source>
</evidence>
<dbReference type="SUPFAM" id="SSF46579">
    <property type="entry name" value="Prefoldin"/>
    <property type="match status" value="1"/>
</dbReference>
<dbReference type="Gene3D" id="1.10.287.370">
    <property type="match status" value="1"/>
</dbReference>